<dbReference type="SUPFAM" id="SSF81383">
    <property type="entry name" value="F-box domain"/>
    <property type="match status" value="1"/>
</dbReference>
<dbReference type="PANTHER" id="PTHR47744:SF1">
    <property type="entry name" value="OS05G0526300 PROTEIN"/>
    <property type="match status" value="1"/>
</dbReference>
<accession>A0A2P2K3N0</accession>
<reference evidence="2" key="1">
    <citation type="submission" date="2018-02" db="EMBL/GenBank/DDBJ databases">
        <title>Rhizophora mucronata_Transcriptome.</title>
        <authorList>
            <person name="Meera S.P."/>
            <person name="Sreeshan A."/>
            <person name="Augustine A."/>
        </authorList>
    </citation>
    <scope>NUCLEOTIDE SEQUENCE</scope>
    <source>
        <tissue evidence="2">Leaf</tissue>
    </source>
</reference>
<protein>
    <submittedName>
        <fullName evidence="2">F-box protein At5g52880</fullName>
    </submittedName>
</protein>
<proteinExistence type="predicted"/>
<dbReference type="Gene3D" id="1.20.1280.50">
    <property type="match status" value="1"/>
</dbReference>
<dbReference type="PANTHER" id="PTHR47744">
    <property type="entry name" value="OS05G0526300 PROTEIN"/>
    <property type="match status" value="1"/>
</dbReference>
<dbReference type="EMBL" id="GGEC01019805">
    <property type="protein sequence ID" value="MBX00289.1"/>
    <property type="molecule type" value="Transcribed_RNA"/>
</dbReference>
<dbReference type="AlphaFoldDB" id="A0A2P2K3N0"/>
<evidence type="ECO:0000313" key="2">
    <source>
        <dbReference type="EMBL" id="MBX00289.1"/>
    </source>
</evidence>
<dbReference type="PROSITE" id="PS50181">
    <property type="entry name" value="FBOX"/>
    <property type="match status" value="1"/>
</dbReference>
<evidence type="ECO:0000259" key="1">
    <source>
        <dbReference type="PROSITE" id="PS50181"/>
    </source>
</evidence>
<dbReference type="InterPro" id="IPR001810">
    <property type="entry name" value="F-box_dom"/>
</dbReference>
<dbReference type="Pfam" id="PF12937">
    <property type="entry name" value="F-box-like"/>
    <property type="match status" value="1"/>
</dbReference>
<feature type="domain" description="F-box" evidence="1">
    <location>
        <begin position="118"/>
        <end position="164"/>
    </location>
</feature>
<dbReference type="InterPro" id="IPR057039">
    <property type="entry name" value="At5g52880_ARM"/>
</dbReference>
<dbReference type="InterPro" id="IPR036047">
    <property type="entry name" value="F-box-like_dom_sf"/>
</dbReference>
<dbReference type="Pfam" id="PF24104">
    <property type="entry name" value="At5g52880_ARM"/>
    <property type="match status" value="1"/>
</dbReference>
<dbReference type="SMART" id="SM00256">
    <property type="entry name" value="FBOX"/>
    <property type="match status" value="1"/>
</dbReference>
<organism evidence="2">
    <name type="scientific">Rhizophora mucronata</name>
    <name type="common">Asiatic mangrove</name>
    <dbReference type="NCBI Taxonomy" id="61149"/>
    <lineage>
        <taxon>Eukaryota</taxon>
        <taxon>Viridiplantae</taxon>
        <taxon>Streptophyta</taxon>
        <taxon>Embryophyta</taxon>
        <taxon>Tracheophyta</taxon>
        <taxon>Spermatophyta</taxon>
        <taxon>Magnoliopsida</taxon>
        <taxon>eudicotyledons</taxon>
        <taxon>Gunneridae</taxon>
        <taxon>Pentapetalae</taxon>
        <taxon>rosids</taxon>
        <taxon>fabids</taxon>
        <taxon>Malpighiales</taxon>
        <taxon>Rhizophoraceae</taxon>
        <taxon>Rhizophora</taxon>
    </lineage>
</organism>
<name>A0A2P2K3N0_RHIMU</name>
<sequence length="299" mass="33832">MRCDPKMSDPKQRYQKLGFQEGLSRSHHYPVACKELSLILREAYNKVPKNLQSTIFQDILSAFRLLPEMQTRSAISAAHGLFQSTEAVLPKQKKNLAATEFRHAMVAHKRRSKSNPEEERTVELPQDIIVDIFSFLDMQSLVAACLVCRSWNSAASHNNLWQSQFAIYFDSNLNSSQDNELQNAMVGKDGASEILQDSTTGTSIDWREAFKRAYLGNSSKKLTSNRGYCDRCEAIVWLSNMKCCNEDCKLRPETGPIMPVSSYQVVDYLLNGSSSLVCSSDSDCESDDGLISRLWWGWM</sequence>